<comment type="caution">
    <text evidence="6">The sequence shown here is derived from an EMBL/GenBank/DDBJ whole genome shotgun (WGS) entry which is preliminary data.</text>
</comment>
<gene>
    <name evidence="6" type="ORF">CJD38_14645</name>
</gene>
<dbReference type="Gene3D" id="1.20.120.910">
    <property type="entry name" value="DksA, coiled-coil domain"/>
    <property type="match status" value="1"/>
</dbReference>
<dbReference type="AlphaFoldDB" id="A0A2T5MDT4"/>
<dbReference type="Pfam" id="PF01258">
    <property type="entry name" value="zf-dskA_traR"/>
    <property type="match status" value="1"/>
</dbReference>
<name>A0A2T5MDT4_9GAMM</name>
<evidence type="ECO:0000313" key="7">
    <source>
        <dbReference type="Proteomes" id="UP000244248"/>
    </source>
</evidence>
<dbReference type="OrthoDB" id="962301at2"/>
<evidence type="ECO:0000256" key="1">
    <source>
        <dbReference type="ARBA" id="ARBA00022723"/>
    </source>
</evidence>
<protein>
    <recommendedName>
        <fullName evidence="5">Zinc finger DksA/TraR C4-type domain-containing protein</fullName>
    </recommendedName>
</protein>
<dbReference type="PANTHER" id="PTHR38777">
    <property type="entry name" value="FELS-2 PROPHAGE PROTEIN"/>
    <property type="match status" value="1"/>
</dbReference>
<evidence type="ECO:0000256" key="2">
    <source>
        <dbReference type="ARBA" id="ARBA00022771"/>
    </source>
</evidence>
<keyword evidence="2" id="KW-0863">Zinc-finger</keyword>
<sequence length="75" mass="8220">MVDDADISSEVEEIARANSLAALMRKAPTAESLTECEECGEDIPEARRKAVAGCKRCIDCARKAEKTTDRMFPQS</sequence>
<dbReference type="Proteomes" id="UP000244248">
    <property type="component" value="Unassembled WGS sequence"/>
</dbReference>
<dbReference type="EMBL" id="QANS01000005">
    <property type="protein sequence ID" value="PTU30726.1"/>
    <property type="molecule type" value="Genomic_DNA"/>
</dbReference>
<evidence type="ECO:0000256" key="4">
    <source>
        <dbReference type="PROSITE-ProRule" id="PRU00510"/>
    </source>
</evidence>
<dbReference type="GO" id="GO:1900378">
    <property type="term" value="P:positive regulation of secondary metabolite biosynthetic process"/>
    <property type="evidence" value="ECO:0007669"/>
    <property type="project" value="TreeGrafter"/>
</dbReference>
<keyword evidence="3" id="KW-0862">Zinc</keyword>
<accession>A0A2T5MDT4</accession>
<evidence type="ECO:0000256" key="3">
    <source>
        <dbReference type="ARBA" id="ARBA00022833"/>
    </source>
</evidence>
<dbReference type="GO" id="GO:0008270">
    <property type="term" value="F:zinc ion binding"/>
    <property type="evidence" value="ECO:0007669"/>
    <property type="project" value="UniProtKB-KW"/>
</dbReference>
<dbReference type="RefSeq" id="WP_107941099.1">
    <property type="nucleotide sequence ID" value="NZ_QANS01000005.1"/>
</dbReference>
<reference evidence="6 7" key="1">
    <citation type="submission" date="2018-04" db="EMBL/GenBank/DDBJ databases">
        <title>Novel species isolated from glacier.</title>
        <authorList>
            <person name="Liu Q."/>
            <person name="Xin Y.-H."/>
        </authorList>
    </citation>
    <scope>NUCLEOTIDE SEQUENCE [LARGE SCALE GENOMIC DNA]</scope>
    <source>
        <strain evidence="6 7">GT1R17</strain>
    </source>
</reference>
<feature type="domain" description="Zinc finger DksA/TraR C4-type" evidence="5">
    <location>
        <begin position="36"/>
        <end position="66"/>
    </location>
</feature>
<keyword evidence="7" id="KW-1185">Reference proteome</keyword>
<dbReference type="PANTHER" id="PTHR38777:SF1">
    <property type="entry name" value="DNAK SUPPRESSOR PROTEIN"/>
    <property type="match status" value="1"/>
</dbReference>
<dbReference type="PROSITE" id="PS51128">
    <property type="entry name" value="ZF_DKSA_2"/>
    <property type="match status" value="1"/>
</dbReference>
<keyword evidence="1" id="KW-0479">Metal-binding</keyword>
<organism evidence="6 7">
    <name type="scientific">Stenotrophobium rhamnosiphilum</name>
    <dbReference type="NCBI Taxonomy" id="2029166"/>
    <lineage>
        <taxon>Bacteria</taxon>
        <taxon>Pseudomonadati</taxon>
        <taxon>Pseudomonadota</taxon>
        <taxon>Gammaproteobacteria</taxon>
        <taxon>Nevskiales</taxon>
        <taxon>Nevskiaceae</taxon>
        <taxon>Stenotrophobium</taxon>
    </lineage>
</organism>
<proteinExistence type="predicted"/>
<evidence type="ECO:0000259" key="5">
    <source>
        <dbReference type="Pfam" id="PF01258"/>
    </source>
</evidence>
<dbReference type="SUPFAM" id="SSF57716">
    <property type="entry name" value="Glucocorticoid receptor-like (DNA-binding domain)"/>
    <property type="match status" value="1"/>
</dbReference>
<evidence type="ECO:0000313" key="6">
    <source>
        <dbReference type="EMBL" id="PTU30726.1"/>
    </source>
</evidence>
<dbReference type="InterPro" id="IPR000962">
    <property type="entry name" value="Znf_DskA_TraR"/>
</dbReference>
<feature type="zinc finger region" description="dksA C4-type" evidence="4">
    <location>
        <begin position="36"/>
        <end position="60"/>
    </location>
</feature>